<dbReference type="InterPro" id="IPR003661">
    <property type="entry name" value="HisK_dim/P_dom"/>
</dbReference>
<evidence type="ECO:0000313" key="15">
    <source>
        <dbReference type="Proteomes" id="UP000580910"/>
    </source>
</evidence>
<comment type="subcellular location">
    <subcellularLocation>
        <location evidence="2">Cell membrane</location>
    </subcellularLocation>
</comment>
<dbReference type="SUPFAM" id="SSF158472">
    <property type="entry name" value="HAMP domain-like"/>
    <property type="match status" value="1"/>
</dbReference>
<comment type="catalytic activity">
    <reaction evidence="1">
        <text>ATP + protein L-histidine = ADP + protein N-phospho-L-histidine.</text>
        <dbReference type="EC" id="2.7.13.3"/>
    </reaction>
</comment>
<dbReference type="SUPFAM" id="SSF47384">
    <property type="entry name" value="Homodimeric domain of signal transducing histidine kinase"/>
    <property type="match status" value="1"/>
</dbReference>
<protein>
    <recommendedName>
        <fullName evidence="3">histidine kinase</fullName>
        <ecNumber evidence="3">2.7.13.3</ecNumber>
    </recommendedName>
</protein>
<dbReference type="InterPro" id="IPR036097">
    <property type="entry name" value="HisK_dim/P_sf"/>
</dbReference>
<evidence type="ECO:0000256" key="11">
    <source>
        <dbReference type="SAM" id="Phobius"/>
    </source>
</evidence>
<feature type="domain" description="HAMP" evidence="13">
    <location>
        <begin position="178"/>
        <end position="231"/>
    </location>
</feature>
<dbReference type="SMART" id="SM00388">
    <property type="entry name" value="HisKA"/>
    <property type="match status" value="1"/>
</dbReference>
<dbReference type="PANTHER" id="PTHR45436:SF5">
    <property type="entry name" value="SENSOR HISTIDINE KINASE TRCS"/>
    <property type="match status" value="1"/>
</dbReference>
<feature type="transmembrane region" description="Helical" evidence="11">
    <location>
        <begin position="158"/>
        <end position="181"/>
    </location>
</feature>
<dbReference type="EMBL" id="JACGXA010000001">
    <property type="protein sequence ID" value="MBA8802946.1"/>
    <property type="molecule type" value="Genomic_DNA"/>
</dbReference>
<proteinExistence type="predicted"/>
<dbReference type="Pfam" id="PF02518">
    <property type="entry name" value="HATPase_c"/>
    <property type="match status" value="1"/>
</dbReference>
<evidence type="ECO:0000313" key="14">
    <source>
        <dbReference type="EMBL" id="MBA8802946.1"/>
    </source>
</evidence>
<feature type="transmembrane region" description="Helical" evidence="11">
    <location>
        <begin position="12"/>
        <end position="33"/>
    </location>
</feature>
<evidence type="ECO:0000256" key="6">
    <source>
        <dbReference type="ARBA" id="ARBA00022692"/>
    </source>
</evidence>
<evidence type="ECO:0000256" key="5">
    <source>
        <dbReference type="ARBA" id="ARBA00022679"/>
    </source>
</evidence>
<dbReference type="PANTHER" id="PTHR45436">
    <property type="entry name" value="SENSOR HISTIDINE KINASE YKOH"/>
    <property type="match status" value="1"/>
</dbReference>
<evidence type="ECO:0000256" key="10">
    <source>
        <dbReference type="ARBA" id="ARBA00023136"/>
    </source>
</evidence>
<dbReference type="PRINTS" id="PR00344">
    <property type="entry name" value="BCTRLSENSOR"/>
</dbReference>
<name>A0A7W3P911_9ACTN</name>
<keyword evidence="4" id="KW-0597">Phosphoprotein</keyword>
<evidence type="ECO:0000259" key="13">
    <source>
        <dbReference type="PROSITE" id="PS50885"/>
    </source>
</evidence>
<dbReference type="EC" id="2.7.13.3" evidence="3"/>
<dbReference type="SMART" id="SM00304">
    <property type="entry name" value="HAMP"/>
    <property type="match status" value="1"/>
</dbReference>
<keyword evidence="6 11" id="KW-0812">Transmembrane</keyword>
<dbReference type="GO" id="GO:0005886">
    <property type="term" value="C:plasma membrane"/>
    <property type="evidence" value="ECO:0007669"/>
    <property type="project" value="UniProtKB-SubCell"/>
</dbReference>
<dbReference type="SUPFAM" id="SSF55874">
    <property type="entry name" value="ATPase domain of HSP90 chaperone/DNA topoisomerase II/histidine kinase"/>
    <property type="match status" value="1"/>
</dbReference>
<keyword evidence="8 11" id="KW-1133">Transmembrane helix</keyword>
<keyword evidence="9" id="KW-0902">Two-component regulatory system</keyword>
<gene>
    <name evidence="14" type="ORF">FB382_001237</name>
</gene>
<accession>A0A7W3P911</accession>
<keyword evidence="7 14" id="KW-0418">Kinase</keyword>
<comment type="caution">
    <text evidence="14">The sequence shown here is derived from an EMBL/GenBank/DDBJ whole genome shotgun (WGS) entry which is preliminary data.</text>
</comment>
<dbReference type="InterPro" id="IPR005467">
    <property type="entry name" value="His_kinase_dom"/>
</dbReference>
<dbReference type="SMART" id="SM00387">
    <property type="entry name" value="HATPase_c"/>
    <property type="match status" value="1"/>
</dbReference>
<dbReference type="InterPro" id="IPR036890">
    <property type="entry name" value="HATPase_C_sf"/>
</dbReference>
<dbReference type="Gene3D" id="3.30.565.10">
    <property type="entry name" value="Histidine kinase-like ATPase, C-terminal domain"/>
    <property type="match status" value="1"/>
</dbReference>
<dbReference type="AlphaFoldDB" id="A0A7W3P911"/>
<evidence type="ECO:0000256" key="9">
    <source>
        <dbReference type="ARBA" id="ARBA00023012"/>
    </source>
</evidence>
<keyword evidence="5" id="KW-0808">Transferase</keyword>
<keyword evidence="10 11" id="KW-0472">Membrane</keyword>
<evidence type="ECO:0000256" key="1">
    <source>
        <dbReference type="ARBA" id="ARBA00000085"/>
    </source>
</evidence>
<dbReference type="RefSeq" id="WP_182537668.1">
    <property type="nucleotide sequence ID" value="NZ_JACGXA010000001.1"/>
</dbReference>
<dbReference type="GO" id="GO:0000155">
    <property type="term" value="F:phosphorelay sensor kinase activity"/>
    <property type="evidence" value="ECO:0007669"/>
    <property type="project" value="InterPro"/>
</dbReference>
<sequence>MRPLTLRTRTTLLATLITGLTLVLGSIALVVTLDAHLRSGADDLAQSRVRDLLALAASGNLPHTLTNLDDNGVAQVVTADGSRVLAASPNVRSQGRIADFDPGSRLVVETVRAPDDAETETYRLWAATGDSPDGPVVVYVGTALESVHEATHTLRRSLYVGVPLAVLLLGLGTWLVLGGALRRIDRIRAQVDTITEDRLDTRVPGSGVDDEVGRLADTMNGMLGRLESSARRQRDFVADVSHDLQSPLAAQRAQLEVALTVSQDGLARDVLATTEEMERLVADLLVLAAADSGPSAAAPTLLDLEDVVLEEAARARTTGRVTIDTSRVSAAPALGHDTEVRRIVRNLLDNALAHARSRVELRVTSVDSAADGWARLDVLDDGPGVPPEDRERIFDRFHRGDASRSRHTTGSGLGLAIARTLAERAGGSLEVDTDDGATGAHFVLLLPAGPVA</sequence>
<evidence type="ECO:0000256" key="3">
    <source>
        <dbReference type="ARBA" id="ARBA00012438"/>
    </source>
</evidence>
<feature type="domain" description="Histidine kinase" evidence="12">
    <location>
        <begin position="239"/>
        <end position="450"/>
    </location>
</feature>
<dbReference type="Pfam" id="PF00672">
    <property type="entry name" value="HAMP"/>
    <property type="match status" value="1"/>
</dbReference>
<dbReference type="InterPro" id="IPR050428">
    <property type="entry name" value="TCS_sensor_his_kinase"/>
</dbReference>
<dbReference type="PROSITE" id="PS50885">
    <property type="entry name" value="HAMP"/>
    <property type="match status" value="1"/>
</dbReference>
<dbReference type="Gene3D" id="6.10.340.10">
    <property type="match status" value="1"/>
</dbReference>
<dbReference type="CDD" id="cd00082">
    <property type="entry name" value="HisKA"/>
    <property type="match status" value="1"/>
</dbReference>
<dbReference type="Gene3D" id="1.10.287.130">
    <property type="match status" value="1"/>
</dbReference>
<dbReference type="Proteomes" id="UP000580910">
    <property type="component" value="Unassembled WGS sequence"/>
</dbReference>
<keyword evidence="15" id="KW-1185">Reference proteome</keyword>
<reference evidence="14 15" key="1">
    <citation type="submission" date="2020-07" db="EMBL/GenBank/DDBJ databases">
        <title>Sequencing the genomes of 1000 actinobacteria strains.</title>
        <authorList>
            <person name="Klenk H.-P."/>
        </authorList>
    </citation>
    <scope>NUCLEOTIDE SEQUENCE [LARGE SCALE GENOMIC DNA]</scope>
    <source>
        <strain evidence="14 15">DSM 21349</strain>
    </source>
</reference>
<evidence type="ECO:0000256" key="8">
    <source>
        <dbReference type="ARBA" id="ARBA00022989"/>
    </source>
</evidence>
<dbReference type="CDD" id="cd06225">
    <property type="entry name" value="HAMP"/>
    <property type="match status" value="1"/>
</dbReference>
<evidence type="ECO:0000256" key="4">
    <source>
        <dbReference type="ARBA" id="ARBA00022553"/>
    </source>
</evidence>
<organism evidence="14 15">
    <name type="scientific">Nocardioides ginsengisegetis</name>
    <dbReference type="NCBI Taxonomy" id="661491"/>
    <lineage>
        <taxon>Bacteria</taxon>
        <taxon>Bacillati</taxon>
        <taxon>Actinomycetota</taxon>
        <taxon>Actinomycetes</taxon>
        <taxon>Propionibacteriales</taxon>
        <taxon>Nocardioidaceae</taxon>
        <taxon>Nocardioides</taxon>
    </lineage>
</organism>
<dbReference type="Pfam" id="PF00512">
    <property type="entry name" value="HisKA"/>
    <property type="match status" value="1"/>
</dbReference>
<evidence type="ECO:0000256" key="2">
    <source>
        <dbReference type="ARBA" id="ARBA00004236"/>
    </source>
</evidence>
<dbReference type="InterPro" id="IPR003660">
    <property type="entry name" value="HAMP_dom"/>
</dbReference>
<evidence type="ECO:0000259" key="12">
    <source>
        <dbReference type="PROSITE" id="PS50109"/>
    </source>
</evidence>
<dbReference type="InterPro" id="IPR003594">
    <property type="entry name" value="HATPase_dom"/>
</dbReference>
<dbReference type="PROSITE" id="PS50109">
    <property type="entry name" value="HIS_KIN"/>
    <property type="match status" value="1"/>
</dbReference>
<dbReference type="InterPro" id="IPR004358">
    <property type="entry name" value="Sig_transdc_His_kin-like_C"/>
</dbReference>
<evidence type="ECO:0000256" key="7">
    <source>
        <dbReference type="ARBA" id="ARBA00022777"/>
    </source>
</evidence>